<comment type="caution">
    <text evidence="4">The sequence shown here is derived from an EMBL/GenBank/DDBJ whole genome shotgun (WGS) entry which is preliminary data.</text>
</comment>
<evidence type="ECO:0000256" key="1">
    <source>
        <dbReference type="ARBA" id="ARBA00022630"/>
    </source>
</evidence>
<dbReference type="PANTHER" id="PTHR43656:SF2">
    <property type="entry name" value="BINDING OXIDOREDUCTASE, PUTATIVE (AFU_ORTHOLOGUE AFUA_2G08260)-RELATED"/>
    <property type="match status" value="1"/>
</dbReference>
<dbReference type="InterPro" id="IPR001155">
    <property type="entry name" value="OxRdtase_FMN_N"/>
</dbReference>
<evidence type="ECO:0000313" key="4">
    <source>
        <dbReference type="EMBL" id="TCL69392.1"/>
    </source>
</evidence>
<dbReference type="InterPro" id="IPR051799">
    <property type="entry name" value="NADH_flavin_oxidoreductase"/>
</dbReference>
<organism evidence="4 5">
    <name type="scientific">Hydrogenispora ethanolica</name>
    <dbReference type="NCBI Taxonomy" id="1082276"/>
    <lineage>
        <taxon>Bacteria</taxon>
        <taxon>Bacillati</taxon>
        <taxon>Bacillota</taxon>
        <taxon>Hydrogenispora</taxon>
    </lineage>
</organism>
<dbReference type="Pfam" id="PF00724">
    <property type="entry name" value="Oxidored_FMN"/>
    <property type="match status" value="1"/>
</dbReference>
<dbReference type="EMBL" id="SLUN01000012">
    <property type="protein sequence ID" value="TCL69392.1"/>
    <property type="molecule type" value="Genomic_DNA"/>
</dbReference>
<gene>
    <name evidence="4" type="ORF">EDC14_101289</name>
</gene>
<dbReference type="InterPro" id="IPR013785">
    <property type="entry name" value="Aldolase_TIM"/>
</dbReference>
<dbReference type="PANTHER" id="PTHR43656">
    <property type="entry name" value="BINDING OXIDOREDUCTASE, PUTATIVE (AFU_ORTHOLOGUE AFUA_2G08260)-RELATED"/>
    <property type="match status" value="1"/>
</dbReference>
<protein>
    <submittedName>
        <fullName evidence="4">2,4-dienoyl-CoA reductase-like NADH-dependent reductase (Old Yellow Enzyme family)</fullName>
    </submittedName>
</protein>
<evidence type="ECO:0000313" key="5">
    <source>
        <dbReference type="Proteomes" id="UP000295008"/>
    </source>
</evidence>
<evidence type="ECO:0000259" key="3">
    <source>
        <dbReference type="Pfam" id="PF00724"/>
    </source>
</evidence>
<dbReference type="Gene3D" id="3.20.20.70">
    <property type="entry name" value="Aldolase class I"/>
    <property type="match status" value="1"/>
</dbReference>
<dbReference type="AlphaFoldDB" id="A0A4R1RTS3"/>
<keyword evidence="1" id="KW-0285">Flavoprotein</keyword>
<dbReference type="GO" id="GO:0010181">
    <property type="term" value="F:FMN binding"/>
    <property type="evidence" value="ECO:0007669"/>
    <property type="project" value="InterPro"/>
</dbReference>
<accession>A0A4R1RTS3</accession>
<feature type="domain" description="NADH:flavin oxidoreductase/NADH oxidase N-terminal" evidence="3">
    <location>
        <begin position="52"/>
        <end position="260"/>
    </location>
</feature>
<proteinExistence type="predicted"/>
<dbReference type="GO" id="GO:0016491">
    <property type="term" value="F:oxidoreductase activity"/>
    <property type="evidence" value="ECO:0007669"/>
    <property type="project" value="UniProtKB-KW"/>
</dbReference>
<dbReference type="RefSeq" id="WP_207930740.1">
    <property type="nucleotide sequence ID" value="NZ_SLUN01000012.1"/>
</dbReference>
<dbReference type="SUPFAM" id="SSF51395">
    <property type="entry name" value="FMN-linked oxidoreductases"/>
    <property type="match status" value="1"/>
</dbReference>
<reference evidence="4 5" key="1">
    <citation type="submission" date="2019-03" db="EMBL/GenBank/DDBJ databases">
        <title>Genomic Encyclopedia of Type Strains, Phase IV (KMG-IV): sequencing the most valuable type-strain genomes for metagenomic binning, comparative biology and taxonomic classification.</title>
        <authorList>
            <person name="Goeker M."/>
        </authorList>
    </citation>
    <scope>NUCLEOTIDE SEQUENCE [LARGE SCALE GENOMIC DNA]</scope>
    <source>
        <strain evidence="4 5">LX-B</strain>
    </source>
</reference>
<keyword evidence="2" id="KW-0560">Oxidoreductase</keyword>
<evidence type="ECO:0000256" key="2">
    <source>
        <dbReference type="ARBA" id="ARBA00023002"/>
    </source>
</evidence>
<keyword evidence="5" id="KW-1185">Reference proteome</keyword>
<sequence length="455" mass="50544">MHQRFHYQNLAELEAEIAKQNLPIVLERDLSSLKRQTEIYHLKTPNSIGIHPMEGCDGTLDGKPDDLTIRRYERFAAGGAGLIWFEATAVDFAGRANPRQLFAAPENTAALAALLEKSQQKASSVLGPNHQFVPVLQLTHSGRYSKPEGKPRPIIAQHNPFLDPKVGIDSSYPTITDDELERLEDKYVAAAKIAAEAGFPIIDIKSCHRYLISELLGSHIRPGRYGGSFENRTRFLMNIIGKIQAELGNKIAITLRLNAWDGLPYPYGWGVNPATEGSEPGSLPLDLNEPKQLIAQLYQKGIRFVSISIANPYYNPHFNRPYDSPANGLVPPDEHPLFGVSRIFSLTRELKNSCPEMKIMGTGYSWLRQFAVYAAAANLQMGHQDIAGFGREAFAYPDFVKDVLEKGTMDPNKACIACSKCTDIMRDGGRTGCVIRDGGVYMPIYQEGVRNRQVK</sequence>
<dbReference type="Proteomes" id="UP000295008">
    <property type="component" value="Unassembled WGS sequence"/>
</dbReference>
<name>A0A4R1RTS3_HYDET</name>